<sequence>MKIHEQQMVALSQATAQPKDGLFAGRAMQVVPMASAPQPLSALLRGSIRLDQAQEMALQRLQQGEHLSLSERRIRVV</sequence>
<dbReference type="AlphaFoldDB" id="N9U4T8"/>
<dbReference type="OrthoDB" id="5593740at2"/>
<dbReference type="EMBL" id="APVG01000005">
    <property type="protein sequence ID" value="ENY73374.1"/>
    <property type="molecule type" value="Genomic_DNA"/>
</dbReference>
<dbReference type="Proteomes" id="UP000023775">
    <property type="component" value="Unassembled WGS sequence"/>
</dbReference>
<proteinExistence type="predicted"/>
<protein>
    <submittedName>
        <fullName evidence="1">ExsE protein</fullName>
    </submittedName>
</protein>
<gene>
    <name evidence="1" type="ORF">G114_03477</name>
</gene>
<dbReference type="PATRIC" id="fig|1268237.3.peg.685"/>
<evidence type="ECO:0000313" key="1">
    <source>
        <dbReference type="EMBL" id="ENY73374.1"/>
    </source>
</evidence>
<keyword evidence="2" id="KW-1185">Reference proteome</keyword>
<name>N9U4T8_9GAMM</name>
<evidence type="ECO:0000313" key="2">
    <source>
        <dbReference type="Proteomes" id="UP000023775"/>
    </source>
</evidence>
<organism evidence="1 2">
    <name type="scientific">Aeromonas diversa CDC 2478-85</name>
    <dbReference type="NCBI Taxonomy" id="1268237"/>
    <lineage>
        <taxon>Bacteria</taxon>
        <taxon>Pseudomonadati</taxon>
        <taxon>Pseudomonadota</taxon>
        <taxon>Gammaproteobacteria</taxon>
        <taxon>Aeromonadales</taxon>
        <taxon>Aeromonadaceae</taxon>
        <taxon>Aeromonas</taxon>
    </lineage>
</organism>
<reference evidence="1 2" key="1">
    <citation type="journal article" date="2013" name="Genome Announc.">
        <title>Draft Genome Sequence of the Aeromonas diversa Type Strain.</title>
        <authorList>
            <person name="Farfan M."/>
            <person name="Spataro N."/>
            <person name="Sanglas A."/>
            <person name="Albarral V."/>
            <person name="Loren J.G."/>
            <person name="Bosch E."/>
            <person name="Fuste M.C."/>
        </authorList>
    </citation>
    <scope>NUCLEOTIDE SEQUENCE [LARGE SCALE GENOMIC DNA]</scope>
    <source>
        <strain evidence="1 2">2478-85</strain>
    </source>
</reference>
<dbReference type="NCBIfam" id="NF033906">
    <property type="entry name" value="ExsE_fam"/>
    <property type="match status" value="1"/>
</dbReference>
<accession>N9U4T8</accession>
<dbReference type="RefSeq" id="WP_005347972.1">
    <property type="nucleotide sequence ID" value="NZ_CDCE01000029.1"/>
</dbReference>
<comment type="caution">
    <text evidence="1">The sequence shown here is derived from an EMBL/GenBank/DDBJ whole genome shotgun (WGS) entry which is preliminary data.</text>
</comment>